<proteinExistence type="predicted"/>
<dbReference type="PANTHER" id="PTHR45036:SF1">
    <property type="entry name" value="METHYLTRANSFERASE LIKE 7A"/>
    <property type="match status" value="1"/>
</dbReference>
<dbReference type="SUPFAM" id="SSF53335">
    <property type="entry name" value="S-adenosyl-L-methionine-dependent methyltransferases"/>
    <property type="match status" value="1"/>
</dbReference>
<dbReference type="AlphaFoldDB" id="A0A6J4SK55"/>
<dbReference type="PANTHER" id="PTHR45036">
    <property type="entry name" value="METHYLTRANSFERASE LIKE 7B"/>
    <property type="match status" value="1"/>
</dbReference>
<dbReference type="InterPro" id="IPR013216">
    <property type="entry name" value="Methyltransf_11"/>
</dbReference>
<evidence type="ECO:0000313" key="2">
    <source>
        <dbReference type="EMBL" id="CAA9495518.1"/>
    </source>
</evidence>
<name>A0A6J4SK55_9ACTN</name>
<keyword evidence="2" id="KW-0808">Transferase</keyword>
<dbReference type="Gene3D" id="3.40.50.150">
    <property type="entry name" value="Vaccinia Virus protein VP39"/>
    <property type="match status" value="1"/>
</dbReference>
<feature type="domain" description="Methyltransferase type 11" evidence="1">
    <location>
        <begin position="44"/>
        <end position="138"/>
    </location>
</feature>
<gene>
    <name evidence="2" type="ORF">AVDCRST_MAG17-1067</name>
</gene>
<protein>
    <submittedName>
        <fullName evidence="2">Probable methyltransferase</fullName>
    </submittedName>
</protein>
<dbReference type="EMBL" id="CADCVV010000074">
    <property type="protein sequence ID" value="CAA9495518.1"/>
    <property type="molecule type" value="Genomic_DNA"/>
</dbReference>
<evidence type="ECO:0000259" key="1">
    <source>
        <dbReference type="Pfam" id="PF08241"/>
    </source>
</evidence>
<reference evidence="2" key="1">
    <citation type="submission" date="2020-02" db="EMBL/GenBank/DDBJ databases">
        <authorList>
            <person name="Meier V. D."/>
        </authorList>
    </citation>
    <scope>NUCLEOTIDE SEQUENCE</scope>
    <source>
        <strain evidence="2">AVDCRST_MAG17</strain>
    </source>
</reference>
<sequence>MSSGEAVRNPIFARVYDRVSGRAEDAGQREHRRELLEGLSGRVVEVGAGNGLNFAHYPAAVGEVLAVEPEPFLRERARTAAASAPVAVRVLDGTAERLPLDDASVDAAVVSLVLCTVPDQAAALAELRRVLVPGGELRFYEHVRSERTGFARFQRVADLLWPHIAGGCHTARDSGRAIEVAGFRIERCRRLTFRPCSVIAPIAPHVLGRARRR</sequence>
<organism evidence="2">
    <name type="scientific">uncultured Solirubrobacterales bacterium</name>
    <dbReference type="NCBI Taxonomy" id="768556"/>
    <lineage>
        <taxon>Bacteria</taxon>
        <taxon>Bacillati</taxon>
        <taxon>Actinomycetota</taxon>
        <taxon>Thermoleophilia</taxon>
        <taxon>Solirubrobacterales</taxon>
        <taxon>environmental samples</taxon>
    </lineage>
</organism>
<dbReference type="GO" id="GO:0008757">
    <property type="term" value="F:S-adenosylmethionine-dependent methyltransferase activity"/>
    <property type="evidence" value="ECO:0007669"/>
    <property type="project" value="InterPro"/>
</dbReference>
<dbReference type="Pfam" id="PF08241">
    <property type="entry name" value="Methyltransf_11"/>
    <property type="match status" value="1"/>
</dbReference>
<keyword evidence="2" id="KW-0489">Methyltransferase</keyword>
<dbReference type="CDD" id="cd02440">
    <property type="entry name" value="AdoMet_MTases"/>
    <property type="match status" value="1"/>
</dbReference>
<dbReference type="GO" id="GO:0032259">
    <property type="term" value="P:methylation"/>
    <property type="evidence" value="ECO:0007669"/>
    <property type="project" value="UniProtKB-KW"/>
</dbReference>
<dbReference type="InterPro" id="IPR052356">
    <property type="entry name" value="Thiol_S-MT"/>
</dbReference>
<accession>A0A6J4SK55</accession>
<dbReference type="InterPro" id="IPR029063">
    <property type="entry name" value="SAM-dependent_MTases_sf"/>
</dbReference>